<keyword evidence="2" id="KW-1185">Reference proteome</keyword>
<protein>
    <submittedName>
        <fullName evidence="1">Uncharacterized protein</fullName>
    </submittedName>
</protein>
<evidence type="ECO:0000313" key="2">
    <source>
        <dbReference type="Proteomes" id="UP000503349"/>
    </source>
</evidence>
<organism evidence="1 2">
    <name type="scientific">Channa argus</name>
    <name type="common">Northern snakehead</name>
    <name type="synonym">Ophicephalus argus</name>
    <dbReference type="NCBI Taxonomy" id="215402"/>
    <lineage>
        <taxon>Eukaryota</taxon>
        <taxon>Metazoa</taxon>
        <taxon>Chordata</taxon>
        <taxon>Craniata</taxon>
        <taxon>Vertebrata</taxon>
        <taxon>Euteleostomi</taxon>
        <taxon>Actinopterygii</taxon>
        <taxon>Neopterygii</taxon>
        <taxon>Teleostei</taxon>
        <taxon>Neoteleostei</taxon>
        <taxon>Acanthomorphata</taxon>
        <taxon>Anabantaria</taxon>
        <taxon>Anabantiformes</taxon>
        <taxon>Channoidei</taxon>
        <taxon>Channidae</taxon>
        <taxon>Channa</taxon>
    </lineage>
</organism>
<dbReference type="Proteomes" id="UP000503349">
    <property type="component" value="Chromosome 12"/>
</dbReference>
<sequence length="81" mass="8686">MEGLLLREVRRRVIGRGTSTVPAVGAVNPRLSAGALWLVGPVRTNHASGTVRSAKLSSTTEVCRIVTPLKAVEKVKQGVYY</sequence>
<dbReference type="EMBL" id="CM015723">
    <property type="protein sequence ID" value="KAF3696931.1"/>
    <property type="molecule type" value="Genomic_DNA"/>
</dbReference>
<accession>A0A6G1Q2T4</accession>
<evidence type="ECO:0000313" key="1">
    <source>
        <dbReference type="EMBL" id="KAF3696931.1"/>
    </source>
</evidence>
<gene>
    <name evidence="1" type="ORF">EXN66_Car012610</name>
</gene>
<reference evidence="2" key="2">
    <citation type="submission" date="2019-02" db="EMBL/GenBank/DDBJ databases">
        <title>Opniocepnalus argus Var Kimnra genome.</title>
        <authorList>
            <person name="Zhou C."/>
            <person name="Xiao S."/>
        </authorList>
    </citation>
    <scope>NUCLEOTIDE SEQUENCE [LARGE SCALE GENOMIC DNA]</scope>
</reference>
<proteinExistence type="predicted"/>
<dbReference type="AlphaFoldDB" id="A0A6G1Q2T4"/>
<reference evidence="1 2" key="1">
    <citation type="submission" date="2019-02" db="EMBL/GenBank/DDBJ databases">
        <title>Opniocepnalus argus genome.</title>
        <authorList>
            <person name="Zhou C."/>
            <person name="Xiao S."/>
        </authorList>
    </citation>
    <scope>NUCLEOTIDE SEQUENCE [LARGE SCALE GENOMIC DNA]</scope>
    <source>
        <strain evidence="1">OARG1902GOOAL</strain>
        <tissue evidence="1">Muscle</tissue>
    </source>
</reference>
<name>A0A6G1Q2T4_CHAAH</name>